<dbReference type="InterPro" id="IPR011993">
    <property type="entry name" value="PH-like_dom_sf"/>
</dbReference>
<evidence type="ECO:0000259" key="3">
    <source>
        <dbReference type="PROSITE" id="PS51388"/>
    </source>
</evidence>
<gene>
    <name evidence="4" type="ORF">DUNSADRAFT_11594</name>
</gene>
<proteinExistence type="predicted"/>
<dbReference type="Gene3D" id="1.20.120.1240">
    <property type="entry name" value="Dynamin, middle domain"/>
    <property type="match status" value="2"/>
</dbReference>
<dbReference type="InterPro" id="IPR001849">
    <property type="entry name" value="PH_domain"/>
</dbReference>
<dbReference type="EMBL" id="MU069868">
    <property type="protein sequence ID" value="KAF5832495.1"/>
    <property type="molecule type" value="Genomic_DNA"/>
</dbReference>
<dbReference type="SUPFAM" id="SSF50729">
    <property type="entry name" value="PH domain-like"/>
    <property type="match status" value="1"/>
</dbReference>
<organism evidence="4 5">
    <name type="scientific">Dunaliella salina</name>
    <name type="common">Green alga</name>
    <name type="synonym">Protococcus salinus</name>
    <dbReference type="NCBI Taxonomy" id="3046"/>
    <lineage>
        <taxon>Eukaryota</taxon>
        <taxon>Viridiplantae</taxon>
        <taxon>Chlorophyta</taxon>
        <taxon>core chlorophytes</taxon>
        <taxon>Chlorophyceae</taxon>
        <taxon>CS clade</taxon>
        <taxon>Chlamydomonadales</taxon>
        <taxon>Dunaliellaceae</taxon>
        <taxon>Dunaliella</taxon>
    </lineage>
</organism>
<feature type="region of interest" description="Disordered" evidence="1">
    <location>
        <begin position="439"/>
        <end position="460"/>
    </location>
</feature>
<evidence type="ECO:0008006" key="6">
    <source>
        <dbReference type="Google" id="ProtNLM"/>
    </source>
</evidence>
<dbReference type="PANTHER" id="PTHR11566">
    <property type="entry name" value="DYNAMIN"/>
    <property type="match status" value="1"/>
</dbReference>
<dbReference type="InterPro" id="IPR022812">
    <property type="entry name" value="Dynamin"/>
</dbReference>
<dbReference type="PROSITE" id="PS50003">
    <property type="entry name" value="PH_DOMAIN"/>
    <property type="match status" value="1"/>
</dbReference>
<dbReference type="Proteomes" id="UP000815325">
    <property type="component" value="Unassembled WGS sequence"/>
</dbReference>
<keyword evidence="5" id="KW-1185">Reference proteome</keyword>
<dbReference type="PANTHER" id="PTHR11566:SF21">
    <property type="entry name" value="DYNAMIN RELATED PROTEIN 1, ISOFORM A"/>
    <property type="match status" value="1"/>
</dbReference>
<dbReference type="InterPro" id="IPR020850">
    <property type="entry name" value="GED_dom"/>
</dbReference>
<evidence type="ECO:0000313" key="5">
    <source>
        <dbReference type="Proteomes" id="UP000815325"/>
    </source>
</evidence>
<feature type="compositionally biased region" description="Gly residues" evidence="1">
    <location>
        <begin position="209"/>
        <end position="220"/>
    </location>
</feature>
<dbReference type="InterPro" id="IPR003130">
    <property type="entry name" value="GED"/>
</dbReference>
<evidence type="ECO:0000259" key="2">
    <source>
        <dbReference type="PROSITE" id="PS50003"/>
    </source>
</evidence>
<evidence type="ECO:0000256" key="1">
    <source>
        <dbReference type="SAM" id="MobiDB-lite"/>
    </source>
</evidence>
<dbReference type="SMART" id="SM00233">
    <property type="entry name" value="PH"/>
    <property type="match status" value="1"/>
</dbReference>
<sequence>MGSTCTDVIEAPSAVLDVLHARLAERRIGIEKEVLKYGEAPTGIKEVFELCRGFERAYVEFVNESPVASKIREVFLGEKGLNGAIRKLPVEGVFELKNVKKVCKEADGYQPHVMAPEAGIRRLGSDALDLVNAPVNAAVQQVYTLLVNAASGHADGGDGAQLLAMMLVEMERSYVTAGFFRHTMYHRSNRIKQQLAISLQAQQQEAAGGQKGTNFGGGSAPGSAAPEKKQTKSFFPAFGAAKDEPLPPPKAQGSPATPPPPVKPQRDPAETQKKDDDDDSDGPSTPNGGDKSQGQLNADMNDPNAFLAANLDKYQSNDSAFSAMPGSWRWQKRFFIFSDAQRTLYYFKSAEEVQKGGSARGLIGISDCIVEDLDERAQPITRPRPPGAENDKSQLMIRIRHRDPRGTAVKDHNAIVLRAESMDVKMQWLHRLQRASALAQMPTKKKGKQPRYGLGYAPPPSTNMQDARMSVVFSGADNARGPDGRLLPAPQMLLNPLRISEKARKATGMAAFEARYDALMEQFASDMTVYTRMVMDTIITTVPKAIVHSMVRRSEKSLLERLFNVIHHLSPQQMEALLKEEDSVVYGRKAARACLEDAKTCVFRVRGWRTQRVQ</sequence>
<feature type="compositionally biased region" description="Pro residues" evidence="1">
    <location>
        <begin position="246"/>
        <end position="263"/>
    </location>
</feature>
<dbReference type="Pfam" id="PF00169">
    <property type="entry name" value="PH"/>
    <property type="match status" value="1"/>
</dbReference>
<feature type="domain" description="GED" evidence="3">
    <location>
        <begin position="520"/>
        <end position="613"/>
    </location>
</feature>
<dbReference type="Pfam" id="PF02212">
    <property type="entry name" value="GED"/>
    <property type="match status" value="1"/>
</dbReference>
<comment type="caution">
    <text evidence="4">The sequence shown here is derived from an EMBL/GenBank/DDBJ whole genome shotgun (WGS) entry which is preliminary data.</text>
</comment>
<protein>
    <recommendedName>
        <fullName evidence="6">Dynamin-related GTPase</fullName>
    </recommendedName>
</protein>
<name>A0ABQ7GD23_DUNSA</name>
<dbReference type="Gene3D" id="2.30.29.30">
    <property type="entry name" value="Pleckstrin-homology domain (PH domain)/Phosphotyrosine-binding domain (PTB)"/>
    <property type="match status" value="1"/>
</dbReference>
<feature type="domain" description="PH" evidence="2">
    <location>
        <begin position="304"/>
        <end position="437"/>
    </location>
</feature>
<dbReference type="PROSITE" id="PS51388">
    <property type="entry name" value="GED"/>
    <property type="match status" value="1"/>
</dbReference>
<reference evidence="4" key="1">
    <citation type="submission" date="2017-08" db="EMBL/GenBank/DDBJ databases">
        <authorList>
            <person name="Polle J.E."/>
            <person name="Barry K."/>
            <person name="Cushman J."/>
            <person name="Schmutz J."/>
            <person name="Tran D."/>
            <person name="Hathwaick L.T."/>
            <person name="Yim W.C."/>
            <person name="Jenkins J."/>
            <person name="Mckie-Krisberg Z.M."/>
            <person name="Prochnik S."/>
            <person name="Lindquist E."/>
            <person name="Dockter R.B."/>
            <person name="Adam C."/>
            <person name="Molina H."/>
            <person name="Bunkerborg J."/>
            <person name="Jin E."/>
            <person name="Buchheim M."/>
            <person name="Magnuson J."/>
        </authorList>
    </citation>
    <scope>NUCLEOTIDE SEQUENCE</scope>
    <source>
        <strain evidence="4">CCAP 19/18</strain>
    </source>
</reference>
<feature type="compositionally biased region" description="Basic and acidic residues" evidence="1">
    <location>
        <begin position="264"/>
        <end position="275"/>
    </location>
</feature>
<evidence type="ECO:0000313" key="4">
    <source>
        <dbReference type="EMBL" id="KAF5832495.1"/>
    </source>
</evidence>
<accession>A0ABQ7GD23</accession>
<feature type="region of interest" description="Disordered" evidence="1">
    <location>
        <begin position="202"/>
        <end position="301"/>
    </location>
</feature>